<name>A0A7C4HBB6_STAMA</name>
<evidence type="ECO:0000256" key="5">
    <source>
        <dbReference type="ARBA" id="ARBA00022723"/>
    </source>
</evidence>
<protein>
    <recommendedName>
        <fullName evidence="2">non-specific serine/threonine protein kinase</fullName>
        <ecNumber evidence="2">2.7.11.1</ecNumber>
    </recommendedName>
</protein>
<dbReference type="Pfam" id="PF01163">
    <property type="entry name" value="RIO1"/>
    <property type="match status" value="1"/>
</dbReference>
<dbReference type="PANTHER" id="PTHR45723">
    <property type="entry name" value="SERINE/THREONINE-PROTEIN KINASE RIO1"/>
    <property type="match status" value="1"/>
</dbReference>
<comment type="catalytic activity">
    <reaction evidence="11">
        <text>L-seryl-[protein] + ATP = O-phospho-L-seryl-[protein] + ADP + H(+)</text>
        <dbReference type="Rhea" id="RHEA:17989"/>
        <dbReference type="Rhea" id="RHEA-COMP:9863"/>
        <dbReference type="Rhea" id="RHEA-COMP:11604"/>
        <dbReference type="ChEBI" id="CHEBI:15378"/>
        <dbReference type="ChEBI" id="CHEBI:29999"/>
        <dbReference type="ChEBI" id="CHEBI:30616"/>
        <dbReference type="ChEBI" id="CHEBI:83421"/>
        <dbReference type="ChEBI" id="CHEBI:456216"/>
        <dbReference type="EC" id="2.7.11.1"/>
    </reaction>
</comment>
<evidence type="ECO:0000256" key="8">
    <source>
        <dbReference type="ARBA" id="ARBA00022840"/>
    </source>
</evidence>
<keyword evidence="7 13" id="KW-0418">Kinase</keyword>
<dbReference type="SUPFAM" id="SSF56112">
    <property type="entry name" value="Protein kinase-like (PK-like)"/>
    <property type="match status" value="1"/>
</dbReference>
<dbReference type="InterPro" id="IPR051272">
    <property type="entry name" value="RIO-type_Ser/Thr_kinase"/>
</dbReference>
<keyword evidence="6" id="KW-0547">Nucleotide-binding</keyword>
<dbReference type="EC" id="2.7.11.1" evidence="2"/>
<evidence type="ECO:0000256" key="9">
    <source>
        <dbReference type="ARBA" id="ARBA00022842"/>
    </source>
</evidence>
<dbReference type="GO" id="GO:0004674">
    <property type="term" value="F:protein serine/threonine kinase activity"/>
    <property type="evidence" value="ECO:0007669"/>
    <property type="project" value="UniProtKB-KW"/>
</dbReference>
<evidence type="ECO:0000313" key="14">
    <source>
        <dbReference type="EMBL" id="HGU65118.1"/>
    </source>
</evidence>
<keyword evidence="3" id="KW-0723">Serine/threonine-protein kinase</keyword>
<evidence type="ECO:0000259" key="12">
    <source>
        <dbReference type="PROSITE" id="PS50011"/>
    </source>
</evidence>
<evidence type="ECO:0000256" key="2">
    <source>
        <dbReference type="ARBA" id="ARBA00012513"/>
    </source>
</evidence>
<comment type="catalytic activity">
    <reaction evidence="10">
        <text>L-threonyl-[protein] + ATP = O-phospho-L-threonyl-[protein] + ADP + H(+)</text>
        <dbReference type="Rhea" id="RHEA:46608"/>
        <dbReference type="Rhea" id="RHEA-COMP:11060"/>
        <dbReference type="Rhea" id="RHEA-COMP:11605"/>
        <dbReference type="ChEBI" id="CHEBI:15378"/>
        <dbReference type="ChEBI" id="CHEBI:30013"/>
        <dbReference type="ChEBI" id="CHEBI:30616"/>
        <dbReference type="ChEBI" id="CHEBI:61977"/>
        <dbReference type="ChEBI" id="CHEBI:456216"/>
        <dbReference type="EC" id="2.7.11.1"/>
    </reaction>
</comment>
<keyword evidence="8" id="KW-0067">ATP-binding</keyword>
<dbReference type="CDD" id="cd05145">
    <property type="entry name" value="RIO1_like"/>
    <property type="match status" value="1"/>
</dbReference>
<dbReference type="AlphaFoldDB" id="A0A7C4HBB6"/>
<dbReference type="InterPro" id="IPR000687">
    <property type="entry name" value="RIO_kinase"/>
</dbReference>
<evidence type="ECO:0000256" key="10">
    <source>
        <dbReference type="ARBA" id="ARBA00047899"/>
    </source>
</evidence>
<sequence>MSDDFFYIDKRDLKRVKDKDLIETVEEVFDTRTLLTIHDLINKKIIYRMNGVVSAGKESRVYLAYGYNNEQYAVKIYLTSTAVFRKGIMKYITGDPRFIGFKPSDTRRLIYMWTRKEYRNLKRMHSVGVKVPKPIAFQNNILVMEFIGENGRRYPLLIEAYSELDVCDLARIYDKVIDEYVKIICKAQLVHGDYSAFNIMVKPDLDIVVIDVGQSVDLSHPNALDFLNRDIRNINRFFRNEIKLDSVLTDEEVYERIKPCLTVKKVDLY</sequence>
<evidence type="ECO:0000256" key="6">
    <source>
        <dbReference type="ARBA" id="ARBA00022741"/>
    </source>
</evidence>
<accession>A0A7C4HBB6</accession>
<evidence type="ECO:0000256" key="7">
    <source>
        <dbReference type="ARBA" id="ARBA00022777"/>
    </source>
</evidence>
<evidence type="ECO:0000256" key="3">
    <source>
        <dbReference type="ARBA" id="ARBA00022527"/>
    </source>
</evidence>
<evidence type="ECO:0000256" key="4">
    <source>
        <dbReference type="ARBA" id="ARBA00022679"/>
    </source>
</evidence>
<keyword evidence="5" id="KW-0479">Metal-binding</keyword>
<gene>
    <name evidence="14" type="ORF">ENT92_02750</name>
    <name evidence="13" type="ORF">ENU14_02230</name>
</gene>
<keyword evidence="9" id="KW-0460">Magnesium</keyword>
<dbReference type="GO" id="GO:0005524">
    <property type="term" value="F:ATP binding"/>
    <property type="evidence" value="ECO:0007669"/>
    <property type="project" value="UniProtKB-KW"/>
</dbReference>
<keyword evidence="4" id="KW-0808">Transferase</keyword>
<dbReference type="PROSITE" id="PS50011">
    <property type="entry name" value="PROTEIN_KINASE_DOM"/>
    <property type="match status" value="1"/>
</dbReference>
<dbReference type="EMBL" id="DTBJ01000016">
    <property type="protein sequence ID" value="HGM58390.1"/>
    <property type="molecule type" value="Genomic_DNA"/>
</dbReference>
<dbReference type="InterPro" id="IPR011009">
    <property type="entry name" value="Kinase-like_dom_sf"/>
</dbReference>
<proteinExistence type="inferred from homology"/>
<dbReference type="SMART" id="SM00090">
    <property type="entry name" value="RIO"/>
    <property type="match status" value="1"/>
</dbReference>
<reference evidence="13" key="1">
    <citation type="journal article" date="2020" name="mSystems">
        <title>Genome- and Community-Level Interaction Insights into Carbon Utilization and Element Cycling Functions of Hydrothermarchaeota in Hydrothermal Sediment.</title>
        <authorList>
            <person name="Zhou Z."/>
            <person name="Liu Y."/>
            <person name="Xu W."/>
            <person name="Pan J."/>
            <person name="Luo Z.H."/>
            <person name="Li M."/>
        </authorList>
    </citation>
    <scope>NUCLEOTIDE SEQUENCE [LARGE SCALE GENOMIC DNA]</scope>
    <source>
        <strain evidence="14">SpSt-622</strain>
        <strain evidence="13">SpSt-642</strain>
    </source>
</reference>
<comment type="similarity">
    <text evidence="1">Belongs to the protein kinase superfamily. RIO-type Ser/Thr kinase family.</text>
</comment>
<dbReference type="InterPro" id="IPR018934">
    <property type="entry name" value="RIO_dom"/>
</dbReference>
<dbReference type="Gene3D" id="3.30.200.20">
    <property type="entry name" value="Phosphorylase Kinase, domain 1"/>
    <property type="match status" value="1"/>
</dbReference>
<feature type="domain" description="Protein kinase" evidence="12">
    <location>
        <begin position="47"/>
        <end position="269"/>
    </location>
</feature>
<evidence type="ECO:0000313" key="13">
    <source>
        <dbReference type="EMBL" id="HGM58390.1"/>
    </source>
</evidence>
<dbReference type="EMBL" id="DTAN01000108">
    <property type="protein sequence ID" value="HGU65118.1"/>
    <property type="molecule type" value="Genomic_DNA"/>
</dbReference>
<dbReference type="InterPro" id="IPR000719">
    <property type="entry name" value="Prot_kinase_dom"/>
</dbReference>
<comment type="caution">
    <text evidence="13">The sequence shown here is derived from an EMBL/GenBank/DDBJ whole genome shotgun (WGS) entry which is preliminary data.</text>
</comment>
<evidence type="ECO:0000256" key="1">
    <source>
        <dbReference type="ARBA" id="ARBA00009196"/>
    </source>
</evidence>
<organism evidence="13">
    <name type="scientific">Staphylothermus marinus</name>
    <dbReference type="NCBI Taxonomy" id="2280"/>
    <lineage>
        <taxon>Archaea</taxon>
        <taxon>Thermoproteota</taxon>
        <taxon>Thermoprotei</taxon>
        <taxon>Desulfurococcales</taxon>
        <taxon>Desulfurococcaceae</taxon>
        <taxon>Staphylothermus</taxon>
    </lineage>
</organism>
<dbReference type="GO" id="GO:0046872">
    <property type="term" value="F:metal ion binding"/>
    <property type="evidence" value="ECO:0007669"/>
    <property type="project" value="UniProtKB-KW"/>
</dbReference>
<evidence type="ECO:0000256" key="11">
    <source>
        <dbReference type="ARBA" id="ARBA00048679"/>
    </source>
</evidence>
<dbReference type="Gene3D" id="1.10.510.10">
    <property type="entry name" value="Transferase(Phosphotransferase) domain 1"/>
    <property type="match status" value="1"/>
</dbReference>